<sequence>MPPKANNNRPTRRGTRSSTHAGDLTRRATEEAESRNRGEKAIDAIMNVRQTNPAGLSAAHASAVYGKNTYSVDPGRSSDSKVLKAVDEAAEDEAFEAQIFGAKKKKKTAMDRSSSNGLRKAMSDAIRLALPSTRARPFRHSMMILTANGRVMSTEMDQNP</sequence>
<feature type="region of interest" description="Disordered" evidence="1">
    <location>
        <begin position="1"/>
        <end position="38"/>
    </location>
</feature>
<reference evidence="2 3" key="1">
    <citation type="submission" date="2023-01" db="EMBL/GenBank/DDBJ databases">
        <title>Analysis of 21 Apiospora genomes using comparative genomics revels a genus with tremendous synthesis potential of carbohydrate active enzymes and secondary metabolites.</title>
        <authorList>
            <person name="Sorensen T."/>
        </authorList>
    </citation>
    <scope>NUCLEOTIDE SEQUENCE [LARGE SCALE GENOMIC DNA]</scope>
    <source>
        <strain evidence="2 3">CBS 114990</strain>
    </source>
</reference>
<evidence type="ECO:0000256" key="1">
    <source>
        <dbReference type="SAM" id="MobiDB-lite"/>
    </source>
</evidence>
<protein>
    <submittedName>
        <fullName evidence="2">Uncharacterized protein</fullName>
    </submittedName>
</protein>
<keyword evidence="3" id="KW-1185">Reference proteome</keyword>
<gene>
    <name evidence="2" type="ORF">PG997_008242</name>
</gene>
<dbReference type="GeneID" id="92045617"/>
<organism evidence="2 3">
    <name type="scientific">Apiospora hydei</name>
    <dbReference type="NCBI Taxonomy" id="1337664"/>
    <lineage>
        <taxon>Eukaryota</taxon>
        <taxon>Fungi</taxon>
        <taxon>Dikarya</taxon>
        <taxon>Ascomycota</taxon>
        <taxon>Pezizomycotina</taxon>
        <taxon>Sordariomycetes</taxon>
        <taxon>Xylariomycetidae</taxon>
        <taxon>Amphisphaeriales</taxon>
        <taxon>Apiosporaceae</taxon>
        <taxon>Apiospora</taxon>
    </lineage>
</organism>
<evidence type="ECO:0000313" key="3">
    <source>
        <dbReference type="Proteomes" id="UP001433268"/>
    </source>
</evidence>
<dbReference type="RefSeq" id="XP_066667899.1">
    <property type="nucleotide sequence ID" value="XM_066812557.1"/>
</dbReference>
<evidence type="ECO:0000313" key="2">
    <source>
        <dbReference type="EMBL" id="KAK8080424.1"/>
    </source>
</evidence>
<comment type="caution">
    <text evidence="2">The sequence shown here is derived from an EMBL/GenBank/DDBJ whole genome shotgun (WGS) entry which is preliminary data.</text>
</comment>
<proteinExistence type="predicted"/>
<accession>A0ABR1WA85</accession>
<feature type="compositionally biased region" description="Basic and acidic residues" evidence="1">
    <location>
        <begin position="23"/>
        <end position="38"/>
    </location>
</feature>
<name>A0ABR1WA85_9PEZI</name>
<dbReference type="Proteomes" id="UP001433268">
    <property type="component" value="Unassembled WGS sequence"/>
</dbReference>
<dbReference type="EMBL" id="JAQQWN010000006">
    <property type="protein sequence ID" value="KAK8080424.1"/>
    <property type="molecule type" value="Genomic_DNA"/>
</dbReference>